<reference evidence="1 2" key="1">
    <citation type="submission" date="2019-04" db="EMBL/GenBank/DDBJ databases">
        <title>Comparative genomics and transcriptomics to analyze fruiting body development in filamentous ascomycetes.</title>
        <authorList>
            <consortium name="DOE Joint Genome Institute"/>
            <person name="Lutkenhaus R."/>
            <person name="Traeger S."/>
            <person name="Breuer J."/>
            <person name="Kuo A."/>
            <person name="Lipzen A."/>
            <person name="Pangilinan J."/>
            <person name="Dilworth D."/>
            <person name="Sandor L."/>
            <person name="Poggeler S."/>
            <person name="Barry K."/>
            <person name="Grigoriev I.V."/>
            <person name="Nowrousian M."/>
        </authorList>
    </citation>
    <scope>NUCLEOTIDE SEQUENCE [LARGE SCALE GENOMIC DNA]</scope>
    <source>
        <strain evidence="1 2">CBS 389.68</strain>
    </source>
</reference>
<organism evidence="1 2">
    <name type="scientific">Ascodesmis nigricans</name>
    <dbReference type="NCBI Taxonomy" id="341454"/>
    <lineage>
        <taxon>Eukaryota</taxon>
        <taxon>Fungi</taxon>
        <taxon>Dikarya</taxon>
        <taxon>Ascomycota</taxon>
        <taxon>Pezizomycotina</taxon>
        <taxon>Pezizomycetes</taxon>
        <taxon>Pezizales</taxon>
        <taxon>Ascodesmidaceae</taxon>
        <taxon>Ascodesmis</taxon>
    </lineage>
</organism>
<gene>
    <name evidence="1" type="ORF">EX30DRAFT_341101</name>
</gene>
<dbReference type="InParanoid" id="A0A4S2MWY3"/>
<dbReference type="EMBL" id="ML220121">
    <property type="protein sequence ID" value="TGZ81137.1"/>
    <property type="molecule type" value="Genomic_DNA"/>
</dbReference>
<sequence>MMPPRMLTPMCSFSAPVALPPHAVIELEDRRSVDELTQDALVIPLRYEPFQNDSNRWSDTTMFTFRSHVRSNSHRLPAIAETSPSPAWHSQVTLHETEEPMNWEGFLIAHPIPPPSRSRPATEADAIPMRRTVETPQGLVDERPWRRGC</sequence>
<dbReference type="AlphaFoldDB" id="A0A4S2MWY3"/>
<dbReference type="Proteomes" id="UP000298138">
    <property type="component" value="Unassembled WGS sequence"/>
</dbReference>
<accession>A0A4S2MWY3</accession>
<name>A0A4S2MWY3_9PEZI</name>
<protein>
    <submittedName>
        <fullName evidence="1">Uncharacterized protein</fullName>
    </submittedName>
</protein>
<keyword evidence="2" id="KW-1185">Reference proteome</keyword>
<evidence type="ECO:0000313" key="2">
    <source>
        <dbReference type="Proteomes" id="UP000298138"/>
    </source>
</evidence>
<evidence type="ECO:0000313" key="1">
    <source>
        <dbReference type="EMBL" id="TGZ81137.1"/>
    </source>
</evidence>
<proteinExistence type="predicted"/>